<sequence>MAAQFVLAAAIVLSASWNPVPWLQLLLAVPGIALAISAWAAVGLRKLRVHPTVTEKTTLVTSGPYAIVRHPMYSGLLWFTLMLLFPTITPWRVAAWVALTAVLVIKANYEEKMMSARFPEYPHYMQTVGGLIPKFPKILRD</sequence>
<dbReference type="PATRIC" id="fig|1265738.3.peg.465"/>
<keyword evidence="7" id="KW-1185">Reference proteome</keyword>
<keyword evidence="4 5" id="KW-0472">Membrane</keyword>
<proteinExistence type="predicted"/>
<gene>
    <name evidence="6" type="ORF">RMSM_00458</name>
</gene>
<dbReference type="GO" id="GO:0032259">
    <property type="term" value="P:methylation"/>
    <property type="evidence" value="ECO:0007669"/>
    <property type="project" value="UniProtKB-KW"/>
</dbReference>
<feature type="transmembrane region" description="Helical" evidence="5">
    <location>
        <begin position="65"/>
        <end position="85"/>
    </location>
</feature>
<dbReference type="GO" id="GO:0008168">
    <property type="term" value="F:methyltransferase activity"/>
    <property type="evidence" value="ECO:0007669"/>
    <property type="project" value="UniProtKB-KW"/>
</dbReference>
<keyword evidence="3 5" id="KW-1133">Transmembrane helix</keyword>
<dbReference type="PANTHER" id="PTHR43847">
    <property type="entry name" value="BLL3993 PROTEIN"/>
    <property type="match status" value="1"/>
</dbReference>
<keyword evidence="6" id="KW-0489">Methyltransferase</keyword>
<dbReference type="InterPro" id="IPR007318">
    <property type="entry name" value="Phopholipid_MeTrfase"/>
</dbReference>
<evidence type="ECO:0000256" key="1">
    <source>
        <dbReference type="ARBA" id="ARBA00004127"/>
    </source>
</evidence>
<accession>M5RTT1</accession>
<evidence type="ECO:0000313" key="6">
    <source>
        <dbReference type="EMBL" id="EMI22616.1"/>
    </source>
</evidence>
<dbReference type="GO" id="GO:0012505">
    <property type="term" value="C:endomembrane system"/>
    <property type="evidence" value="ECO:0007669"/>
    <property type="project" value="UniProtKB-SubCell"/>
</dbReference>
<keyword evidence="2 5" id="KW-0812">Transmembrane</keyword>
<protein>
    <submittedName>
        <fullName evidence="6">Isoprenylcysteine carboxyl methyltransferase</fullName>
    </submittedName>
</protein>
<dbReference type="AlphaFoldDB" id="M5RTT1"/>
<evidence type="ECO:0000256" key="2">
    <source>
        <dbReference type="ARBA" id="ARBA00022692"/>
    </source>
</evidence>
<name>M5RTT1_9BACT</name>
<dbReference type="InterPro" id="IPR052527">
    <property type="entry name" value="Metal_cation-efflux_comp"/>
</dbReference>
<reference evidence="6 7" key="1">
    <citation type="journal article" date="2013" name="Mar. Genomics">
        <title>Expression of sulfatases in Rhodopirellula baltica and the diversity of sulfatases in the genus Rhodopirellula.</title>
        <authorList>
            <person name="Wegner C.E."/>
            <person name="Richter-Heitmann T."/>
            <person name="Klindworth A."/>
            <person name="Klockow C."/>
            <person name="Richter M."/>
            <person name="Achstetter T."/>
            <person name="Glockner F.O."/>
            <person name="Harder J."/>
        </authorList>
    </citation>
    <scope>NUCLEOTIDE SEQUENCE [LARGE SCALE GENOMIC DNA]</scope>
    <source>
        <strain evidence="6 7">SM1</strain>
    </source>
</reference>
<dbReference type="EMBL" id="ANOG01000068">
    <property type="protein sequence ID" value="EMI22616.1"/>
    <property type="molecule type" value="Genomic_DNA"/>
</dbReference>
<evidence type="ECO:0000256" key="5">
    <source>
        <dbReference type="SAM" id="Phobius"/>
    </source>
</evidence>
<feature type="transmembrane region" description="Helical" evidence="5">
    <location>
        <begin position="91"/>
        <end position="109"/>
    </location>
</feature>
<keyword evidence="6" id="KW-0808">Transferase</keyword>
<organism evidence="6 7">
    <name type="scientific">Rhodopirellula maiorica SM1</name>
    <dbReference type="NCBI Taxonomy" id="1265738"/>
    <lineage>
        <taxon>Bacteria</taxon>
        <taxon>Pseudomonadati</taxon>
        <taxon>Planctomycetota</taxon>
        <taxon>Planctomycetia</taxon>
        <taxon>Pirellulales</taxon>
        <taxon>Pirellulaceae</taxon>
        <taxon>Novipirellula</taxon>
    </lineage>
</organism>
<feature type="transmembrane region" description="Helical" evidence="5">
    <location>
        <begin position="25"/>
        <end position="44"/>
    </location>
</feature>
<comment type="subcellular location">
    <subcellularLocation>
        <location evidence="1">Endomembrane system</location>
        <topology evidence="1">Multi-pass membrane protein</topology>
    </subcellularLocation>
</comment>
<evidence type="ECO:0000256" key="3">
    <source>
        <dbReference type="ARBA" id="ARBA00022989"/>
    </source>
</evidence>
<comment type="caution">
    <text evidence="6">The sequence shown here is derived from an EMBL/GenBank/DDBJ whole genome shotgun (WGS) entry which is preliminary data.</text>
</comment>
<evidence type="ECO:0000313" key="7">
    <source>
        <dbReference type="Proteomes" id="UP000011991"/>
    </source>
</evidence>
<dbReference type="Proteomes" id="UP000011991">
    <property type="component" value="Unassembled WGS sequence"/>
</dbReference>
<evidence type="ECO:0000256" key="4">
    <source>
        <dbReference type="ARBA" id="ARBA00023136"/>
    </source>
</evidence>
<dbReference type="Gene3D" id="1.20.120.1630">
    <property type="match status" value="1"/>
</dbReference>
<dbReference type="PANTHER" id="PTHR43847:SF1">
    <property type="entry name" value="BLL3993 PROTEIN"/>
    <property type="match status" value="1"/>
</dbReference>
<dbReference type="Pfam" id="PF04191">
    <property type="entry name" value="PEMT"/>
    <property type="match status" value="1"/>
</dbReference>